<evidence type="ECO:0000256" key="2">
    <source>
        <dbReference type="ARBA" id="ARBA00009046"/>
    </source>
</evidence>
<dbReference type="GO" id="GO:0046872">
    <property type="term" value="F:metal ion binding"/>
    <property type="evidence" value="ECO:0007669"/>
    <property type="project" value="UniProtKB-KW"/>
</dbReference>
<evidence type="ECO:0000256" key="4">
    <source>
        <dbReference type="ARBA" id="ARBA00022723"/>
    </source>
</evidence>
<proteinExistence type="inferred from homology"/>
<dbReference type="Proteomes" id="UP000214689">
    <property type="component" value="Chromosome"/>
</dbReference>
<dbReference type="PANTHER" id="PTHR47963:SF9">
    <property type="entry name" value="CRISPR-ASSOCIATED ENDONUCLEASE_HELICASE CAS3"/>
    <property type="match status" value="1"/>
</dbReference>
<keyword evidence="7" id="KW-0347">Helicase</keyword>
<dbReference type="SMART" id="SM00487">
    <property type="entry name" value="DEXDc"/>
    <property type="match status" value="1"/>
</dbReference>
<dbReference type="InterPro" id="IPR011545">
    <property type="entry name" value="DEAD/DEAH_box_helicase_dom"/>
</dbReference>
<keyword evidence="9" id="KW-0051">Antiviral defense</keyword>
<evidence type="ECO:0000259" key="10">
    <source>
        <dbReference type="PROSITE" id="PS51192"/>
    </source>
</evidence>
<keyword evidence="6" id="KW-0378">Hydrolase</keyword>
<dbReference type="GO" id="GO:0005524">
    <property type="term" value="F:ATP binding"/>
    <property type="evidence" value="ECO:0007669"/>
    <property type="project" value="UniProtKB-KW"/>
</dbReference>
<dbReference type="AlphaFoldDB" id="A0A223ATF7"/>
<comment type="similarity">
    <text evidence="2">In the central section; belongs to the CRISPR-associated helicase Cas3 family.</text>
</comment>
<dbReference type="NCBIfam" id="TIGR01596">
    <property type="entry name" value="cas3_HD"/>
    <property type="match status" value="1"/>
</dbReference>
<dbReference type="InterPro" id="IPR038257">
    <property type="entry name" value="CRISPR-assoc_Cas3_HD_sf"/>
</dbReference>
<dbReference type="InterPro" id="IPR001650">
    <property type="entry name" value="Helicase_C-like"/>
</dbReference>
<dbReference type="PROSITE" id="PS51192">
    <property type="entry name" value="HELICASE_ATP_BIND_1"/>
    <property type="match status" value="1"/>
</dbReference>
<dbReference type="Pfam" id="PF22590">
    <property type="entry name" value="Cas3-like_C_2"/>
    <property type="match status" value="1"/>
</dbReference>
<organism evidence="12 13">
    <name type="scientific">Mogibacterium pumilum</name>
    <dbReference type="NCBI Taxonomy" id="86332"/>
    <lineage>
        <taxon>Bacteria</taxon>
        <taxon>Bacillati</taxon>
        <taxon>Bacillota</taxon>
        <taxon>Clostridia</taxon>
        <taxon>Peptostreptococcales</taxon>
        <taxon>Anaerovoracaceae</taxon>
        <taxon>Mogibacterium</taxon>
    </lineage>
</organism>
<evidence type="ECO:0000313" key="12">
    <source>
        <dbReference type="EMBL" id="ASS38250.1"/>
    </source>
</evidence>
<keyword evidence="8" id="KW-0067">ATP-binding</keyword>
<dbReference type="SUPFAM" id="SSF109604">
    <property type="entry name" value="HD-domain/PDEase-like"/>
    <property type="match status" value="1"/>
</dbReference>
<dbReference type="GO" id="GO:0003723">
    <property type="term" value="F:RNA binding"/>
    <property type="evidence" value="ECO:0007669"/>
    <property type="project" value="TreeGrafter"/>
</dbReference>
<dbReference type="SMART" id="SM00490">
    <property type="entry name" value="HELICc"/>
    <property type="match status" value="1"/>
</dbReference>
<dbReference type="GO" id="GO:0016787">
    <property type="term" value="F:hydrolase activity"/>
    <property type="evidence" value="ECO:0007669"/>
    <property type="project" value="UniProtKB-KW"/>
</dbReference>
<dbReference type="Pfam" id="PF18395">
    <property type="entry name" value="Cas3_C"/>
    <property type="match status" value="1"/>
</dbReference>
<gene>
    <name evidence="12" type="ORF">AXF17_07445</name>
</gene>
<dbReference type="InterPro" id="IPR041372">
    <property type="entry name" value="Cas3_C"/>
</dbReference>
<reference evidence="13" key="1">
    <citation type="submission" date="2016-05" db="EMBL/GenBank/DDBJ databases">
        <authorList>
            <person name="Holder M.E."/>
            <person name="Ajami N.J."/>
            <person name="Petrosino J.F."/>
        </authorList>
    </citation>
    <scope>NUCLEOTIDE SEQUENCE [LARGE SCALE GENOMIC DNA]</scope>
    <source>
        <strain evidence="13">ATCC 700696</strain>
    </source>
</reference>
<evidence type="ECO:0000256" key="1">
    <source>
        <dbReference type="ARBA" id="ARBA00006847"/>
    </source>
</evidence>
<dbReference type="PANTHER" id="PTHR47963">
    <property type="entry name" value="DEAD-BOX ATP-DEPENDENT RNA HELICASE 47, MITOCHONDRIAL"/>
    <property type="match status" value="1"/>
</dbReference>
<keyword evidence="13" id="KW-1185">Reference proteome</keyword>
<evidence type="ECO:0000256" key="5">
    <source>
        <dbReference type="ARBA" id="ARBA00022741"/>
    </source>
</evidence>
<dbReference type="InterPro" id="IPR006483">
    <property type="entry name" value="CRISPR-assoc_Cas3_HD"/>
</dbReference>
<feature type="domain" description="Helicase ATP-binding" evidence="10">
    <location>
        <begin position="311"/>
        <end position="517"/>
    </location>
</feature>
<evidence type="ECO:0000313" key="13">
    <source>
        <dbReference type="Proteomes" id="UP000214689"/>
    </source>
</evidence>
<dbReference type="InterPro" id="IPR006474">
    <property type="entry name" value="Helicase_Cas3_CRISPR-ass_core"/>
</dbReference>
<feature type="domain" description="HD Cas3-type" evidence="11">
    <location>
        <begin position="28"/>
        <end position="242"/>
    </location>
</feature>
<keyword evidence="4" id="KW-0479">Metal-binding</keyword>
<keyword evidence="3" id="KW-0540">Nuclease</keyword>
<comment type="similarity">
    <text evidence="1">In the N-terminal section; belongs to the CRISPR-associated nuclease Cas3-HD family.</text>
</comment>
<dbReference type="InterPro" id="IPR027417">
    <property type="entry name" value="P-loop_NTPase"/>
</dbReference>
<dbReference type="CDD" id="cd09641">
    <property type="entry name" value="Cas3''_I"/>
    <property type="match status" value="1"/>
</dbReference>
<evidence type="ECO:0000256" key="3">
    <source>
        <dbReference type="ARBA" id="ARBA00022722"/>
    </source>
</evidence>
<evidence type="ECO:0000259" key="11">
    <source>
        <dbReference type="PROSITE" id="PS51643"/>
    </source>
</evidence>
<evidence type="ECO:0000256" key="6">
    <source>
        <dbReference type="ARBA" id="ARBA00022801"/>
    </source>
</evidence>
<dbReference type="SUPFAM" id="SSF52540">
    <property type="entry name" value="P-loop containing nucleoside triphosphate hydrolases"/>
    <property type="match status" value="1"/>
</dbReference>
<protein>
    <recommendedName>
        <fullName evidence="14">CRISPR-associated helicase/endonuclease Cas3</fullName>
    </recommendedName>
</protein>
<dbReference type="InterPro" id="IPR014001">
    <property type="entry name" value="Helicase_ATP-bd"/>
</dbReference>
<dbReference type="RefSeq" id="WP_094234491.1">
    <property type="nucleotide sequence ID" value="NZ_CP016199.1"/>
</dbReference>
<accession>A0A223ATF7</accession>
<evidence type="ECO:0000256" key="7">
    <source>
        <dbReference type="ARBA" id="ARBA00022806"/>
    </source>
</evidence>
<sequence length="927" mass="106185">MDSIITILGEDNCLISDYIWAKKSEKDGKWEWLSLTQHLIDTRCVTSLLWQHWLTDGQKQIVLDAINSINDLDGQKLAEFLALTHDIGKISTVFVLKKGHNNSYDFDKYLVEKLEDIGFRGLSNTYLQNPNESPHSLAGQYILKKFGIKDDISSIVGSHHGKPIDVKSLLDKQESFESNYYQFDTNNDSENKQVIEKWKQAQREILEWALSECDYKSIDALPRVKLTGQVILSGLLIMADWIASNTIFFPLLDTSVNVVSNQSDRSRYGWSNWFETRPINIHSIDDINSLYQDRFGFDKPNSVQKTMFDTLNNIDKPGLFILEAPMGVGKTEAALIGAEQLAYKFDRSGIFMGLPTQATCNGIFSRIRGWSENISECYYEDISIQLVHGKAKLNSDYTNLNMYRLQDEYDNSGNVISNSWFTRRKTAMLDDVVIGTVDNFLLTSLKQKHLFLRHLGLSKKVVIIDEVHAYDAYMSEYLETSIKWMGAYNVPVILLSATLPADSRVKYAMAYLRGQGKKKRDIKNLDGLRQLTNYPLITYTNGSSINKVINFPESEIKSVRVERLEKDCIEDTVKKLTDGGGIVGIIVNTVKMAQELALRFVEMFDEDTVILLHSNFIATDRLEKESNLINIAGKKAERPQKKIIIGTQVIEQSLDIDFDVLISELAPMDLLLQRIGRLHRHKIERPTLHRDPIIYVIGTSEEYEFDEGTKYVYGSYLLAQTQACLPNIIDLPSDISPLVQKVYGEELAIESDKLKLFKKEFEKKKTKKKEKAKTYLLGNPDLSVPSEENNVSLIGWLKNTHPQSNEEYGYAQVRDVEEIIEVIVIKKCEKGYSFFDESEDISDKIDDKKIAIKLSKATIRLPHFYDETNDVIRELEKFNIEVLPEWQENQYLKGALGLMFDENNDCKIHGITLHYDKKYGMSMLRKE</sequence>
<keyword evidence="5" id="KW-0547">Nucleotide-binding</keyword>
<dbReference type="NCBIfam" id="TIGR01587">
    <property type="entry name" value="cas3_core"/>
    <property type="match status" value="1"/>
</dbReference>
<dbReference type="InterPro" id="IPR050547">
    <property type="entry name" value="DEAD_box_RNA_helicases"/>
</dbReference>
<dbReference type="InterPro" id="IPR054712">
    <property type="entry name" value="Cas3-like_dom"/>
</dbReference>
<evidence type="ECO:0008006" key="14">
    <source>
        <dbReference type="Google" id="ProtNLM"/>
    </source>
</evidence>
<dbReference type="GO" id="GO:0004518">
    <property type="term" value="F:nuclease activity"/>
    <property type="evidence" value="ECO:0007669"/>
    <property type="project" value="UniProtKB-KW"/>
</dbReference>
<dbReference type="Pfam" id="PF00270">
    <property type="entry name" value="DEAD"/>
    <property type="match status" value="1"/>
</dbReference>
<evidence type="ECO:0000256" key="8">
    <source>
        <dbReference type="ARBA" id="ARBA00022840"/>
    </source>
</evidence>
<name>A0A223ATF7_9FIRM</name>
<dbReference type="GO" id="GO:0051607">
    <property type="term" value="P:defense response to virus"/>
    <property type="evidence" value="ECO:0007669"/>
    <property type="project" value="UniProtKB-KW"/>
</dbReference>
<dbReference type="Pfam" id="PF18019">
    <property type="entry name" value="Cas3_HD"/>
    <property type="match status" value="1"/>
</dbReference>
<dbReference type="Gene3D" id="3.40.50.300">
    <property type="entry name" value="P-loop containing nucleotide triphosphate hydrolases"/>
    <property type="match status" value="2"/>
</dbReference>
<evidence type="ECO:0000256" key="9">
    <source>
        <dbReference type="ARBA" id="ARBA00023118"/>
    </source>
</evidence>
<dbReference type="Gene3D" id="1.10.3210.30">
    <property type="match status" value="1"/>
</dbReference>
<dbReference type="OrthoDB" id="9810236at2"/>
<dbReference type="PROSITE" id="PS51643">
    <property type="entry name" value="HD_CAS3"/>
    <property type="match status" value="1"/>
</dbReference>
<dbReference type="GO" id="GO:0003724">
    <property type="term" value="F:RNA helicase activity"/>
    <property type="evidence" value="ECO:0007669"/>
    <property type="project" value="TreeGrafter"/>
</dbReference>
<dbReference type="EMBL" id="CP016199">
    <property type="protein sequence ID" value="ASS38250.1"/>
    <property type="molecule type" value="Genomic_DNA"/>
</dbReference>